<keyword evidence="10" id="KW-0560">Oxidoreductase</keyword>
<gene>
    <name evidence="17" type="ORF">GCM10022402_03700</name>
</gene>
<evidence type="ECO:0000256" key="12">
    <source>
        <dbReference type="ARBA" id="ARBA00023014"/>
    </source>
</evidence>
<evidence type="ECO:0000256" key="1">
    <source>
        <dbReference type="ARBA" id="ARBA00001929"/>
    </source>
</evidence>
<organism evidence="17 18">
    <name type="scientific">Salinactinospora qingdaonensis</name>
    <dbReference type="NCBI Taxonomy" id="702744"/>
    <lineage>
        <taxon>Bacteria</taxon>
        <taxon>Bacillati</taxon>
        <taxon>Actinomycetota</taxon>
        <taxon>Actinomycetes</taxon>
        <taxon>Streptosporangiales</taxon>
        <taxon>Nocardiopsidaceae</taxon>
        <taxon>Salinactinospora</taxon>
    </lineage>
</organism>
<dbReference type="InterPro" id="IPR016156">
    <property type="entry name" value="FAD/NAD-linked_Rdtase_dimer_sf"/>
</dbReference>
<comment type="caution">
    <text evidence="17">The sequence shown here is derived from an EMBL/GenBank/DDBJ whole genome shotgun (WGS) entry which is preliminary data.</text>
</comment>
<dbReference type="InterPro" id="IPR041854">
    <property type="entry name" value="BFD-like_2Fe2S-bd_dom_sf"/>
</dbReference>
<evidence type="ECO:0000259" key="14">
    <source>
        <dbReference type="Pfam" id="PF04324"/>
    </source>
</evidence>
<evidence type="ECO:0000256" key="10">
    <source>
        <dbReference type="ARBA" id="ARBA00023002"/>
    </source>
</evidence>
<dbReference type="InterPro" id="IPR041575">
    <property type="entry name" value="Rubredoxin_C"/>
</dbReference>
<dbReference type="EMBL" id="BAABDD010000001">
    <property type="protein sequence ID" value="GAA3726245.1"/>
    <property type="molecule type" value="Genomic_DNA"/>
</dbReference>
<evidence type="ECO:0000256" key="9">
    <source>
        <dbReference type="ARBA" id="ARBA00022827"/>
    </source>
</evidence>
<evidence type="ECO:0000256" key="3">
    <source>
        <dbReference type="ARBA" id="ARBA00001974"/>
    </source>
</evidence>
<reference evidence="18" key="1">
    <citation type="journal article" date="2019" name="Int. J. Syst. Evol. Microbiol.">
        <title>The Global Catalogue of Microorganisms (GCM) 10K type strain sequencing project: providing services to taxonomists for standard genome sequencing and annotation.</title>
        <authorList>
            <consortium name="The Broad Institute Genomics Platform"/>
            <consortium name="The Broad Institute Genome Sequencing Center for Infectious Disease"/>
            <person name="Wu L."/>
            <person name="Ma J."/>
        </authorList>
    </citation>
    <scope>NUCLEOTIDE SEQUENCE [LARGE SCALE GENOMIC DNA]</scope>
    <source>
        <strain evidence="18">JCM 17137</strain>
    </source>
</reference>
<feature type="domain" description="BFD-like [2Fe-2S]-binding" evidence="14">
    <location>
        <begin position="442"/>
        <end position="489"/>
    </location>
</feature>
<dbReference type="Pfam" id="PF04324">
    <property type="entry name" value="Fer2_BFD"/>
    <property type="match status" value="1"/>
</dbReference>
<dbReference type="InterPro" id="IPR023753">
    <property type="entry name" value="FAD/NAD-binding_dom"/>
</dbReference>
<keyword evidence="18" id="KW-1185">Reference proteome</keyword>
<dbReference type="InterPro" id="IPR052034">
    <property type="entry name" value="NasD-like"/>
</dbReference>
<evidence type="ECO:0000256" key="13">
    <source>
        <dbReference type="SAM" id="MobiDB-lite"/>
    </source>
</evidence>
<dbReference type="PRINTS" id="PR00411">
    <property type="entry name" value="PNDRDTASEI"/>
</dbReference>
<comment type="cofactor">
    <cofactor evidence="3">
        <name>FAD</name>
        <dbReference type="ChEBI" id="CHEBI:57692"/>
    </cofactor>
</comment>
<dbReference type="PANTHER" id="PTHR43809:SF1">
    <property type="entry name" value="NITRITE REDUCTASE (NADH) LARGE SUBUNIT"/>
    <property type="match status" value="1"/>
</dbReference>
<dbReference type="Gene3D" id="3.30.390.30">
    <property type="match status" value="1"/>
</dbReference>
<keyword evidence="12" id="KW-0411">Iron-sulfur</keyword>
<evidence type="ECO:0000256" key="11">
    <source>
        <dbReference type="ARBA" id="ARBA00023004"/>
    </source>
</evidence>
<evidence type="ECO:0000256" key="5">
    <source>
        <dbReference type="ARBA" id="ARBA00010429"/>
    </source>
</evidence>
<dbReference type="PRINTS" id="PR00368">
    <property type="entry name" value="FADPNR"/>
</dbReference>
<evidence type="ECO:0000259" key="16">
    <source>
        <dbReference type="Pfam" id="PF18267"/>
    </source>
</evidence>
<keyword evidence="8" id="KW-0479">Metal-binding</keyword>
<dbReference type="InterPro" id="IPR036188">
    <property type="entry name" value="FAD/NAD-bd_sf"/>
</dbReference>
<evidence type="ECO:0000256" key="8">
    <source>
        <dbReference type="ARBA" id="ARBA00022723"/>
    </source>
</evidence>
<keyword evidence="11" id="KW-0408">Iron</keyword>
<evidence type="ECO:0000256" key="7">
    <source>
        <dbReference type="ARBA" id="ARBA00022630"/>
    </source>
</evidence>
<comment type="cofactor">
    <cofactor evidence="2">
        <name>[4Fe-4S] cluster</name>
        <dbReference type="ChEBI" id="CHEBI:49883"/>
    </cofactor>
</comment>
<dbReference type="SUPFAM" id="SSF51905">
    <property type="entry name" value="FAD/NAD(P)-binding domain"/>
    <property type="match status" value="2"/>
</dbReference>
<feature type="domain" description="NADH-rubredoxin oxidoreductase C-terminal" evidence="16">
    <location>
        <begin position="346"/>
        <end position="404"/>
    </location>
</feature>
<dbReference type="Proteomes" id="UP001500908">
    <property type="component" value="Unassembled WGS sequence"/>
</dbReference>
<evidence type="ECO:0000256" key="6">
    <source>
        <dbReference type="ARBA" id="ARBA00022617"/>
    </source>
</evidence>
<keyword evidence="7" id="KW-0285">Flavoprotein</keyword>
<evidence type="ECO:0000259" key="15">
    <source>
        <dbReference type="Pfam" id="PF07992"/>
    </source>
</evidence>
<proteinExistence type="inferred from homology"/>
<feature type="region of interest" description="Disordered" evidence="13">
    <location>
        <begin position="1"/>
        <end position="23"/>
    </location>
</feature>
<evidence type="ECO:0000313" key="17">
    <source>
        <dbReference type="EMBL" id="GAA3726245.1"/>
    </source>
</evidence>
<dbReference type="Gene3D" id="1.10.10.1100">
    <property type="entry name" value="BFD-like [2Fe-2S]-binding domain"/>
    <property type="match status" value="1"/>
</dbReference>
<dbReference type="PANTHER" id="PTHR43809">
    <property type="entry name" value="NITRITE REDUCTASE (NADH) LARGE SUBUNIT"/>
    <property type="match status" value="1"/>
</dbReference>
<protein>
    <submittedName>
        <fullName evidence="17">FAD-dependent oxidoreductase</fullName>
    </submittedName>
</protein>
<dbReference type="InterPro" id="IPR007419">
    <property type="entry name" value="BFD-like_2Fe2S-bd_dom"/>
</dbReference>
<feature type="domain" description="FAD/NAD(P)-binding" evidence="15">
    <location>
        <begin position="31"/>
        <end position="323"/>
    </location>
</feature>
<dbReference type="Pfam" id="PF07992">
    <property type="entry name" value="Pyr_redox_2"/>
    <property type="match status" value="1"/>
</dbReference>
<comment type="pathway">
    <text evidence="4">Nitrogen metabolism; nitrate reduction (assimilation).</text>
</comment>
<evidence type="ECO:0000256" key="2">
    <source>
        <dbReference type="ARBA" id="ARBA00001966"/>
    </source>
</evidence>
<keyword evidence="6" id="KW-0349">Heme</keyword>
<dbReference type="Gene3D" id="3.50.50.60">
    <property type="entry name" value="FAD/NAD(P)-binding domain"/>
    <property type="match status" value="2"/>
</dbReference>
<sequence>MPADGQRNEQAPRGACQQQTALPAAGHGARRIVVVGHGMVGSRFAEEVVRRDPGGQRVRVTVVGAEPEPAYNRILMPELLSGRLEAEELRLPGGEAPAVTVRTATAATAIDARARRVSLSDGDALDYDELVLATGARATLPPVPGLAQEGGQPAPGVATLRDMADCRRVLSAARPGAPMVVLGGGLLGLETARALTERGARVSVVESAPWIMRRQLDRAAAQILTELYARFGIEVYCSRKANRWIPGTGLELDDTSVLAAEAVIVTAGVSPDTELAEKAGVEVADGVLVDDRLSTSRPRIHAIGDCAQHKDGGAGLVQPGWEQAAVLADLLTGTAPNARYTGVRTVTRLKADGIELTTMGEIEEEATEHSVTVNDSRGGRYAKLTLRADRVAGAVLLGFPQTAPEVCRLFETGAPVPDDKLVLLLNPPGGSQHIHEDSADPLVCQCNTVTRSEIEAAWRDGARTRIAIAERTRATTGCGGCARDIETLMSTW</sequence>
<accession>A0ABP7EWM9</accession>
<name>A0ABP7EWM9_9ACTN</name>
<keyword evidence="9" id="KW-0274">FAD</keyword>
<dbReference type="Pfam" id="PF18267">
    <property type="entry name" value="Rubredoxin_C"/>
    <property type="match status" value="1"/>
</dbReference>
<comment type="similarity">
    <text evidence="5">Belongs to the nitrite and sulfite reductase 4Fe-4S domain family.</text>
</comment>
<evidence type="ECO:0000256" key="4">
    <source>
        <dbReference type="ARBA" id="ARBA00005096"/>
    </source>
</evidence>
<evidence type="ECO:0000313" key="18">
    <source>
        <dbReference type="Proteomes" id="UP001500908"/>
    </source>
</evidence>
<comment type="cofactor">
    <cofactor evidence="1">
        <name>siroheme</name>
        <dbReference type="ChEBI" id="CHEBI:60052"/>
    </cofactor>
</comment>